<dbReference type="InterPro" id="IPR032808">
    <property type="entry name" value="DoxX"/>
</dbReference>
<dbReference type="Pfam" id="PF07681">
    <property type="entry name" value="DoxX"/>
    <property type="match status" value="1"/>
</dbReference>
<name>A0A8J7GM83_9ACTN</name>
<evidence type="ECO:0000256" key="1">
    <source>
        <dbReference type="ARBA" id="ARBA00004141"/>
    </source>
</evidence>
<comment type="subcellular location">
    <subcellularLocation>
        <location evidence="1">Membrane</location>
        <topology evidence="1">Multi-pass membrane protein</topology>
    </subcellularLocation>
</comment>
<evidence type="ECO:0000256" key="5">
    <source>
        <dbReference type="SAM" id="Phobius"/>
    </source>
</evidence>
<keyword evidence="7" id="KW-1185">Reference proteome</keyword>
<reference evidence="6" key="1">
    <citation type="submission" date="2020-11" db="EMBL/GenBank/DDBJ databases">
        <title>Sequencing the genomes of 1000 actinobacteria strains.</title>
        <authorList>
            <person name="Klenk H.-P."/>
        </authorList>
    </citation>
    <scope>NUCLEOTIDE SEQUENCE</scope>
    <source>
        <strain evidence="6">DSM 45356</strain>
    </source>
</reference>
<accession>A0A8J7GM83</accession>
<dbReference type="Proteomes" id="UP000622552">
    <property type="component" value="Unassembled WGS sequence"/>
</dbReference>
<proteinExistence type="predicted"/>
<evidence type="ECO:0000313" key="6">
    <source>
        <dbReference type="EMBL" id="MBG6140335.1"/>
    </source>
</evidence>
<sequence length="146" mass="15398">MAPLIALVVGSLLFRGAGWIGVDYFDTWPEALRGGLALMFLLTGVAHFHPKLRGSMIAMVPPALPAPGLLVTVTGILELAGAVGVLLPWTGRLAAVCLGLMLLAMFPANVYAARNKLMFGDKPATPLLPRTIEQMVFLAACVFAAL</sequence>
<feature type="transmembrane region" description="Helical" evidence="5">
    <location>
        <begin position="64"/>
        <end position="87"/>
    </location>
</feature>
<dbReference type="GO" id="GO:0016020">
    <property type="term" value="C:membrane"/>
    <property type="evidence" value="ECO:0007669"/>
    <property type="project" value="UniProtKB-SubCell"/>
</dbReference>
<dbReference type="EMBL" id="JADOUF010000001">
    <property type="protein sequence ID" value="MBG6140335.1"/>
    <property type="molecule type" value="Genomic_DNA"/>
</dbReference>
<evidence type="ECO:0000256" key="3">
    <source>
        <dbReference type="ARBA" id="ARBA00022989"/>
    </source>
</evidence>
<feature type="transmembrane region" description="Helical" evidence="5">
    <location>
        <begin position="34"/>
        <end position="52"/>
    </location>
</feature>
<keyword evidence="3 5" id="KW-1133">Transmembrane helix</keyword>
<evidence type="ECO:0000256" key="4">
    <source>
        <dbReference type="ARBA" id="ARBA00023136"/>
    </source>
</evidence>
<comment type="caution">
    <text evidence="6">The sequence shown here is derived from an EMBL/GenBank/DDBJ whole genome shotgun (WGS) entry which is preliminary data.</text>
</comment>
<dbReference type="RefSeq" id="WP_197006889.1">
    <property type="nucleotide sequence ID" value="NZ_BONS01000006.1"/>
</dbReference>
<keyword evidence="4 5" id="KW-0472">Membrane</keyword>
<evidence type="ECO:0000313" key="7">
    <source>
        <dbReference type="Proteomes" id="UP000622552"/>
    </source>
</evidence>
<dbReference type="AlphaFoldDB" id="A0A8J7GM83"/>
<gene>
    <name evidence="6" type="ORF">IW245_006529</name>
</gene>
<organism evidence="6 7">
    <name type="scientific">Longispora fulva</name>
    <dbReference type="NCBI Taxonomy" id="619741"/>
    <lineage>
        <taxon>Bacteria</taxon>
        <taxon>Bacillati</taxon>
        <taxon>Actinomycetota</taxon>
        <taxon>Actinomycetes</taxon>
        <taxon>Micromonosporales</taxon>
        <taxon>Micromonosporaceae</taxon>
        <taxon>Longispora</taxon>
    </lineage>
</organism>
<protein>
    <submittedName>
        <fullName evidence="6">Putative membrane protein</fullName>
    </submittedName>
</protein>
<keyword evidence="2 5" id="KW-0812">Transmembrane</keyword>
<dbReference type="PANTHER" id="PTHR36974">
    <property type="entry name" value="MEMBRANE PROTEIN-RELATED"/>
    <property type="match status" value="1"/>
</dbReference>
<dbReference type="PANTHER" id="PTHR36974:SF1">
    <property type="entry name" value="DOXX FAMILY MEMBRANE PROTEIN"/>
    <property type="match status" value="1"/>
</dbReference>
<evidence type="ECO:0000256" key="2">
    <source>
        <dbReference type="ARBA" id="ARBA00022692"/>
    </source>
</evidence>
<feature type="transmembrane region" description="Helical" evidence="5">
    <location>
        <begin position="93"/>
        <end position="112"/>
    </location>
</feature>